<keyword evidence="3" id="KW-0282">Flagellum</keyword>
<dbReference type="GO" id="GO:0097730">
    <property type="term" value="C:non-motile cilium"/>
    <property type="evidence" value="ECO:0007669"/>
    <property type="project" value="TreeGrafter"/>
</dbReference>
<proteinExistence type="predicted"/>
<feature type="repeat" description="TPR" evidence="1">
    <location>
        <begin position="132"/>
        <end position="165"/>
    </location>
</feature>
<keyword evidence="4" id="KW-1185">Reference proteome</keyword>
<dbReference type="Proteomes" id="UP000037460">
    <property type="component" value="Unassembled WGS sequence"/>
</dbReference>
<comment type="caution">
    <text evidence="3">The sequence shown here is derived from an EMBL/GenBank/DDBJ whole genome shotgun (WGS) entry which is preliminary data.</text>
</comment>
<dbReference type="Gene3D" id="1.25.40.10">
    <property type="entry name" value="Tetratricopeptide repeat domain"/>
    <property type="match status" value="3"/>
</dbReference>
<dbReference type="PANTHER" id="PTHR44117">
    <property type="entry name" value="INTRAFLAGELLAR TRANSPORT PROTEIN 88 HOMOLOG"/>
    <property type="match status" value="1"/>
</dbReference>
<keyword evidence="1" id="KW-0802">TPR repeat</keyword>
<name>A0A0M0JHP0_9EUKA</name>
<organism evidence="3 4">
    <name type="scientific">Chrysochromulina tobinii</name>
    <dbReference type="NCBI Taxonomy" id="1460289"/>
    <lineage>
        <taxon>Eukaryota</taxon>
        <taxon>Haptista</taxon>
        <taxon>Haptophyta</taxon>
        <taxon>Prymnesiophyceae</taxon>
        <taxon>Prymnesiales</taxon>
        <taxon>Chrysochromulinaceae</taxon>
        <taxon>Chrysochromulina</taxon>
    </lineage>
</organism>
<dbReference type="GO" id="GO:1905515">
    <property type="term" value="P:non-motile cilium assembly"/>
    <property type="evidence" value="ECO:0007669"/>
    <property type="project" value="TreeGrafter"/>
</dbReference>
<feature type="repeat" description="TPR" evidence="1">
    <location>
        <begin position="472"/>
        <end position="505"/>
    </location>
</feature>
<dbReference type="InterPro" id="IPR019734">
    <property type="entry name" value="TPR_rpt"/>
</dbReference>
<dbReference type="SUPFAM" id="SSF48452">
    <property type="entry name" value="TPR-like"/>
    <property type="match status" value="2"/>
</dbReference>
<dbReference type="GO" id="GO:0097546">
    <property type="term" value="C:ciliary base"/>
    <property type="evidence" value="ECO:0007669"/>
    <property type="project" value="TreeGrafter"/>
</dbReference>
<sequence>MEKEVNALIEESAQLSLKKQYQAALDRAKEAGKLERQLCKKREESGLADQINIDLTYSVTFNLANQHHCCGMYMEALNAYSVIVKNKQYAQSGRLRVNMGNIYYEQKKYSAAIKMYRMALDQIPNTGREIRYKIMRNIGNAFVRLGQFQDAIASYEQIMDGSADLQTGFNLVLCYYASGEKERMKKAFTRLISVRELGMDENLEAELDDVLKEDGLKDQLRLKQRQSTKYLLVAAKLLAPVIESDIVSGFNWIGEILRAQNHQSLATEMEMGKALYFMRSREYDKAIETLKSYEKKDQTLVAHAATNLSFIYFHEADYQNAIKYADIAMKHNRYNAKALVNKGNCMFMRGDLEHARAMYQEAMGAEADCLEAIYNLGVVNKRLGEFPAALSLFEKLHAIIPNSVEVMWQIADLFDQSNQSRNAIKWFKILNARVPTDPSVFARIGNIYLKEDDEAQAFHYHQESYRYYPVNMNVISWLGAYFVKNEMYEKAVAYFERAAQIQPAEVKWKLMVASCHRRSGDYALAFEIYRAIHADFPDNIECLRYLVHICDDLGKKDQSHDYVVKLRAHDDEYERAQVNAAAGGGKGSSKPSKKVTAGGADDDHFADVDLGDDLLPS</sequence>
<evidence type="ECO:0000256" key="1">
    <source>
        <dbReference type="PROSITE-ProRule" id="PRU00339"/>
    </source>
</evidence>
<dbReference type="AlphaFoldDB" id="A0A0M0JHP0"/>
<protein>
    <submittedName>
        <fullName evidence="3">Intraflagellar transport protein ift88</fullName>
    </submittedName>
</protein>
<reference evidence="4" key="1">
    <citation type="journal article" date="2015" name="PLoS Genet.">
        <title>Genome Sequence and Transcriptome Analyses of Chrysochromulina tobin: Metabolic Tools for Enhanced Algal Fitness in the Prominent Order Prymnesiales (Haptophyceae).</title>
        <authorList>
            <person name="Hovde B.T."/>
            <person name="Deodato C.R."/>
            <person name="Hunsperger H.M."/>
            <person name="Ryken S.A."/>
            <person name="Yost W."/>
            <person name="Jha R.K."/>
            <person name="Patterson J."/>
            <person name="Monnat R.J. Jr."/>
            <person name="Barlow S.B."/>
            <person name="Starkenburg S.R."/>
            <person name="Cattolico R.A."/>
        </authorList>
    </citation>
    <scope>NUCLEOTIDE SEQUENCE</scope>
    <source>
        <strain evidence="4">CCMP291</strain>
    </source>
</reference>
<dbReference type="GO" id="GO:0019894">
    <property type="term" value="F:kinesin binding"/>
    <property type="evidence" value="ECO:0007669"/>
    <property type="project" value="TreeGrafter"/>
</dbReference>
<feature type="region of interest" description="Disordered" evidence="2">
    <location>
        <begin position="579"/>
        <end position="617"/>
    </location>
</feature>
<keyword evidence="3" id="KW-0969">Cilium</keyword>
<dbReference type="OrthoDB" id="1926212at2759"/>
<gene>
    <name evidence="3" type="ORF">Ctob_008446</name>
</gene>
<feature type="repeat" description="TPR" evidence="1">
    <location>
        <begin position="438"/>
        <end position="471"/>
    </location>
</feature>
<evidence type="ECO:0000256" key="2">
    <source>
        <dbReference type="SAM" id="MobiDB-lite"/>
    </source>
</evidence>
<dbReference type="InterPro" id="IPR011990">
    <property type="entry name" value="TPR-like_helical_dom_sf"/>
</dbReference>
<evidence type="ECO:0000313" key="4">
    <source>
        <dbReference type="Proteomes" id="UP000037460"/>
    </source>
</evidence>
<dbReference type="GO" id="GO:0042073">
    <property type="term" value="P:intraciliary transport"/>
    <property type="evidence" value="ECO:0007669"/>
    <property type="project" value="TreeGrafter"/>
</dbReference>
<feature type="repeat" description="TPR" evidence="1">
    <location>
        <begin position="370"/>
        <end position="403"/>
    </location>
</feature>
<dbReference type="Pfam" id="PF13424">
    <property type="entry name" value="TPR_12"/>
    <property type="match status" value="1"/>
</dbReference>
<keyword evidence="3" id="KW-0966">Cell projection</keyword>
<feature type="repeat" description="TPR" evidence="1">
    <location>
        <begin position="93"/>
        <end position="126"/>
    </location>
</feature>
<dbReference type="PROSITE" id="PS50005">
    <property type="entry name" value="TPR"/>
    <property type="match status" value="5"/>
</dbReference>
<dbReference type="PANTHER" id="PTHR44117:SF1">
    <property type="entry name" value="INTRAFLAGELLAR TRANSPORT PROTEIN 88 HOMOLOG"/>
    <property type="match status" value="1"/>
</dbReference>
<dbReference type="SMART" id="SM00028">
    <property type="entry name" value="TPR"/>
    <property type="match status" value="9"/>
</dbReference>
<evidence type="ECO:0000313" key="3">
    <source>
        <dbReference type="EMBL" id="KOO25970.1"/>
    </source>
</evidence>
<dbReference type="EMBL" id="JWZX01002906">
    <property type="protein sequence ID" value="KOO25970.1"/>
    <property type="molecule type" value="Genomic_DNA"/>
</dbReference>
<dbReference type="Pfam" id="PF13432">
    <property type="entry name" value="TPR_16"/>
    <property type="match status" value="2"/>
</dbReference>
<dbReference type="GO" id="GO:0036064">
    <property type="term" value="C:ciliary basal body"/>
    <property type="evidence" value="ECO:0007669"/>
    <property type="project" value="TreeGrafter"/>
</dbReference>
<dbReference type="GO" id="GO:0005814">
    <property type="term" value="C:centriole"/>
    <property type="evidence" value="ECO:0007669"/>
    <property type="project" value="TreeGrafter"/>
</dbReference>
<accession>A0A0M0JHP0</accession>